<name>B8J7R7_ANAD2</name>
<dbReference type="Gene3D" id="1.20.1730.10">
    <property type="entry name" value="Sodium/glucose cotransporter"/>
    <property type="match status" value="1"/>
</dbReference>
<sequence length="543" mass="57106">MNLELLTLAVGAYAAVLAFLGWLGYRRTRSAADYLVGGREIHPVLMALAYGSTFISTSAIVGFAGVAALMGMGLLWLTMLNILLGVFVAFVVFGRPTRRLGAALDAHTFPELLGRRYRSRFIQGFAGGTIALLMPLYAAAVLIGGARFLEVQLHLDYQVALFVFAAITVGYVLFGGLKGVVYTDAFQAVLMVCGMLVLLVATYAQVGGLSAHQALTDLADQVPPALRAQGHRGWTAMPAAGSPLWWQMVSTIVLGVGIGVLAQPQLTVRFMTVKSGRELHRALVPGGLFLLLMAGVAYVVGSLTNLWYFQRTGKIALAIMTDPATGKPNVDRLMPLYTQAAMPEWFAYLFMLALLAAAMSTLSAQFHAIGTAIGRDLYEQAFRLGGGAERTVLLARGGILAGFAGTVLLAWNLGPGVIAIATALFFGMCAATFLPAFVSALFWARSTRAGVIAGMLAGFAAWALWVLFVHERESAALGVVKALTGRTSLGAGTTWALVDPIVVALPIAALVTVVGSLLGRAAPAADAAGPARTEEGGLDAGLR</sequence>
<feature type="transmembrane region" description="Helical" evidence="14">
    <location>
        <begin position="282"/>
        <end position="301"/>
    </location>
</feature>
<keyword evidence="7 14" id="KW-1133">Transmembrane helix</keyword>
<dbReference type="InterPro" id="IPR001734">
    <property type="entry name" value="Na/solute_symporter"/>
</dbReference>
<dbReference type="Pfam" id="PF00474">
    <property type="entry name" value="SSF"/>
    <property type="match status" value="1"/>
</dbReference>
<dbReference type="RefSeq" id="WP_012631503.1">
    <property type="nucleotide sequence ID" value="NC_011891.1"/>
</dbReference>
<feature type="transmembrane region" description="Helical" evidence="14">
    <location>
        <begin position="495"/>
        <end position="518"/>
    </location>
</feature>
<keyword evidence="9" id="KW-0406">Ion transport</keyword>
<keyword evidence="6" id="KW-0769">Symport</keyword>
<feature type="transmembrane region" description="Helical" evidence="14">
    <location>
        <begin position="125"/>
        <end position="149"/>
    </location>
</feature>
<keyword evidence="3" id="KW-0813">Transport</keyword>
<evidence type="ECO:0000256" key="6">
    <source>
        <dbReference type="ARBA" id="ARBA00022847"/>
    </source>
</evidence>
<proteinExistence type="inferred from homology"/>
<evidence type="ECO:0000256" key="3">
    <source>
        <dbReference type="ARBA" id="ARBA00022448"/>
    </source>
</evidence>
<feature type="transmembrane region" description="Helical" evidence="14">
    <location>
        <begin position="74"/>
        <end position="93"/>
    </location>
</feature>
<keyword evidence="16" id="KW-1185">Reference proteome</keyword>
<feature type="transmembrane region" description="Helical" evidence="14">
    <location>
        <begin position="417"/>
        <end position="442"/>
    </location>
</feature>
<dbReference type="Proteomes" id="UP000007089">
    <property type="component" value="Chromosome"/>
</dbReference>
<dbReference type="InterPro" id="IPR050277">
    <property type="entry name" value="Sodium:Solute_Symporter"/>
</dbReference>
<dbReference type="CDD" id="cd10322">
    <property type="entry name" value="SLC5sbd"/>
    <property type="match status" value="1"/>
</dbReference>
<gene>
    <name evidence="15" type="ordered locus">A2cp1_0049</name>
</gene>
<evidence type="ECO:0000256" key="12">
    <source>
        <dbReference type="ARBA" id="ARBA00033708"/>
    </source>
</evidence>
<feature type="transmembrane region" description="Helical" evidence="14">
    <location>
        <begin position="186"/>
        <end position="206"/>
    </location>
</feature>
<evidence type="ECO:0000256" key="14">
    <source>
        <dbReference type="SAM" id="Phobius"/>
    </source>
</evidence>
<dbReference type="EMBL" id="CP001359">
    <property type="protein sequence ID" value="ACL63409.1"/>
    <property type="molecule type" value="Genomic_DNA"/>
</dbReference>
<comment type="subcellular location">
    <subcellularLocation>
        <location evidence="1">Cell membrane</location>
        <topology evidence="1">Multi-pass membrane protein</topology>
    </subcellularLocation>
</comment>
<evidence type="ECO:0000256" key="10">
    <source>
        <dbReference type="ARBA" id="ARBA00023136"/>
    </source>
</evidence>
<feature type="transmembrane region" description="Helical" evidence="14">
    <location>
        <begin position="155"/>
        <end position="174"/>
    </location>
</feature>
<protein>
    <submittedName>
        <fullName evidence="15">Na+/solute symporter</fullName>
    </submittedName>
</protein>
<comment type="similarity">
    <text evidence="2 13">Belongs to the sodium:solute symporter (SSF) (TC 2.A.21) family.</text>
</comment>
<feature type="transmembrane region" description="Helical" evidence="14">
    <location>
        <begin position="391"/>
        <end position="411"/>
    </location>
</feature>
<keyword evidence="5 14" id="KW-0812">Transmembrane</keyword>
<comment type="catalytic activity">
    <reaction evidence="12">
        <text>L-proline(in) + Na(+)(in) = L-proline(out) + Na(+)(out)</text>
        <dbReference type="Rhea" id="RHEA:28967"/>
        <dbReference type="ChEBI" id="CHEBI:29101"/>
        <dbReference type="ChEBI" id="CHEBI:60039"/>
    </reaction>
</comment>
<dbReference type="KEGG" id="acp:A2cp1_0049"/>
<reference evidence="15" key="1">
    <citation type="submission" date="2009-01" db="EMBL/GenBank/DDBJ databases">
        <title>Complete sequence of Anaeromyxobacter dehalogenans 2CP-1.</title>
        <authorList>
            <consortium name="US DOE Joint Genome Institute"/>
            <person name="Lucas S."/>
            <person name="Copeland A."/>
            <person name="Lapidus A."/>
            <person name="Glavina del Rio T."/>
            <person name="Dalin E."/>
            <person name="Tice H."/>
            <person name="Bruce D."/>
            <person name="Goodwin L."/>
            <person name="Pitluck S."/>
            <person name="Saunders E."/>
            <person name="Brettin T."/>
            <person name="Detter J.C."/>
            <person name="Han C."/>
            <person name="Larimer F."/>
            <person name="Land M."/>
            <person name="Hauser L."/>
            <person name="Kyrpides N."/>
            <person name="Ovchinnikova G."/>
            <person name="Beliaev A.S."/>
            <person name="Richardson P."/>
        </authorList>
    </citation>
    <scope>NUCLEOTIDE SEQUENCE</scope>
    <source>
        <strain evidence="15">2CP-1</strain>
    </source>
</reference>
<feature type="transmembrane region" description="Helical" evidence="14">
    <location>
        <begin position="244"/>
        <end position="262"/>
    </location>
</feature>
<evidence type="ECO:0000256" key="9">
    <source>
        <dbReference type="ARBA" id="ARBA00023065"/>
    </source>
</evidence>
<evidence type="ECO:0000256" key="8">
    <source>
        <dbReference type="ARBA" id="ARBA00023053"/>
    </source>
</evidence>
<dbReference type="HOGENOM" id="CLU_018808_15_2_7"/>
<feature type="transmembrane region" description="Helical" evidence="14">
    <location>
        <begin position="6"/>
        <end position="25"/>
    </location>
</feature>
<feature type="transmembrane region" description="Helical" evidence="14">
    <location>
        <begin position="449"/>
        <end position="468"/>
    </location>
</feature>
<dbReference type="AlphaFoldDB" id="B8J7R7"/>
<keyword evidence="11" id="KW-0739">Sodium transport</keyword>
<evidence type="ECO:0000256" key="2">
    <source>
        <dbReference type="ARBA" id="ARBA00006434"/>
    </source>
</evidence>
<dbReference type="PANTHER" id="PTHR48086:SF3">
    <property type="entry name" value="SODIUM_PROLINE SYMPORTER"/>
    <property type="match status" value="1"/>
</dbReference>
<evidence type="ECO:0000313" key="16">
    <source>
        <dbReference type="Proteomes" id="UP000007089"/>
    </source>
</evidence>
<evidence type="ECO:0000256" key="7">
    <source>
        <dbReference type="ARBA" id="ARBA00022989"/>
    </source>
</evidence>
<dbReference type="GO" id="GO:0015824">
    <property type="term" value="P:proline transport"/>
    <property type="evidence" value="ECO:0007669"/>
    <property type="project" value="TreeGrafter"/>
</dbReference>
<evidence type="ECO:0000256" key="4">
    <source>
        <dbReference type="ARBA" id="ARBA00022475"/>
    </source>
</evidence>
<evidence type="ECO:0000313" key="15">
    <source>
        <dbReference type="EMBL" id="ACL63409.1"/>
    </source>
</evidence>
<organism evidence="15 16">
    <name type="scientific">Anaeromyxobacter dehalogenans (strain ATCC BAA-258 / DSM 21875 / 2CP-1)</name>
    <dbReference type="NCBI Taxonomy" id="455488"/>
    <lineage>
        <taxon>Bacteria</taxon>
        <taxon>Pseudomonadati</taxon>
        <taxon>Myxococcota</taxon>
        <taxon>Myxococcia</taxon>
        <taxon>Myxococcales</taxon>
        <taxon>Cystobacterineae</taxon>
        <taxon>Anaeromyxobacteraceae</taxon>
        <taxon>Anaeromyxobacter</taxon>
    </lineage>
</organism>
<evidence type="ECO:0000256" key="13">
    <source>
        <dbReference type="RuleBase" id="RU362091"/>
    </source>
</evidence>
<keyword evidence="8" id="KW-0915">Sodium</keyword>
<feature type="transmembrane region" description="Helical" evidence="14">
    <location>
        <begin position="45"/>
        <end position="68"/>
    </location>
</feature>
<keyword evidence="10 14" id="KW-0472">Membrane</keyword>
<dbReference type="GO" id="GO:0005298">
    <property type="term" value="F:proline:sodium symporter activity"/>
    <property type="evidence" value="ECO:0007669"/>
    <property type="project" value="TreeGrafter"/>
</dbReference>
<dbReference type="GO" id="GO:0015193">
    <property type="term" value="F:L-proline transmembrane transporter activity"/>
    <property type="evidence" value="ECO:0007669"/>
    <property type="project" value="TreeGrafter"/>
</dbReference>
<evidence type="ECO:0000256" key="5">
    <source>
        <dbReference type="ARBA" id="ARBA00022692"/>
    </source>
</evidence>
<dbReference type="PANTHER" id="PTHR48086">
    <property type="entry name" value="SODIUM/PROLINE SYMPORTER-RELATED"/>
    <property type="match status" value="1"/>
</dbReference>
<dbReference type="GO" id="GO:0005886">
    <property type="term" value="C:plasma membrane"/>
    <property type="evidence" value="ECO:0007669"/>
    <property type="project" value="UniProtKB-SubCell"/>
</dbReference>
<feature type="transmembrane region" description="Helical" evidence="14">
    <location>
        <begin position="345"/>
        <end position="370"/>
    </location>
</feature>
<evidence type="ECO:0000256" key="11">
    <source>
        <dbReference type="ARBA" id="ARBA00023201"/>
    </source>
</evidence>
<accession>B8J7R7</accession>
<dbReference type="PROSITE" id="PS50283">
    <property type="entry name" value="NA_SOLUT_SYMP_3"/>
    <property type="match status" value="1"/>
</dbReference>
<dbReference type="InterPro" id="IPR038377">
    <property type="entry name" value="Na/Glc_symporter_sf"/>
</dbReference>
<keyword evidence="4" id="KW-1003">Cell membrane</keyword>
<evidence type="ECO:0000256" key="1">
    <source>
        <dbReference type="ARBA" id="ARBA00004651"/>
    </source>
</evidence>